<evidence type="ECO:0000313" key="2">
    <source>
        <dbReference type="Proteomes" id="UP000266861"/>
    </source>
</evidence>
<evidence type="ECO:0000313" key="1">
    <source>
        <dbReference type="EMBL" id="RHZ59061.1"/>
    </source>
</evidence>
<protein>
    <recommendedName>
        <fullName evidence="3">TLDc domain-containing protein</fullName>
    </recommendedName>
</protein>
<reference evidence="1 2" key="1">
    <citation type="submission" date="2018-08" db="EMBL/GenBank/DDBJ databases">
        <title>Genome and evolution of the arbuscular mycorrhizal fungus Diversispora epigaea (formerly Glomus versiforme) and its bacterial endosymbionts.</title>
        <authorList>
            <person name="Sun X."/>
            <person name="Fei Z."/>
            <person name="Harrison M."/>
        </authorList>
    </citation>
    <scope>NUCLEOTIDE SEQUENCE [LARGE SCALE GENOMIC DNA]</scope>
    <source>
        <strain evidence="1 2">IT104</strain>
    </source>
</reference>
<evidence type="ECO:0008006" key="3">
    <source>
        <dbReference type="Google" id="ProtNLM"/>
    </source>
</evidence>
<keyword evidence="2" id="KW-1185">Reference proteome</keyword>
<dbReference type="SUPFAM" id="SSF50985">
    <property type="entry name" value="RCC1/BLIP-II"/>
    <property type="match status" value="1"/>
</dbReference>
<comment type="caution">
    <text evidence="1">The sequence shown here is derived from an EMBL/GenBank/DDBJ whole genome shotgun (WGS) entry which is preliminary data.</text>
</comment>
<accession>A0A397H7J0</accession>
<name>A0A397H7J0_9GLOM</name>
<dbReference type="OrthoDB" id="5370059at2759"/>
<dbReference type="EMBL" id="PQFF01000331">
    <property type="protein sequence ID" value="RHZ59061.1"/>
    <property type="molecule type" value="Genomic_DNA"/>
</dbReference>
<organism evidence="1 2">
    <name type="scientific">Diversispora epigaea</name>
    <dbReference type="NCBI Taxonomy" id="1348612"/>
    <lineage>
        <taxon>Eukaryota</taxon>
        <taxon>Fungi</taxon>
        <taxon>Fungi incertae sedis</taxon>
        <taxon>Mucoromycota</taxon>
        <taxon>Glomeromycotina</taxon>
        <taxon>Glomeromycetes</taxon>
        <taxon>Diversisporales</taxon>
        <taxon>Diversisporaceae</taxon>
        <taxon>Diversispora</taxon>
    </lineage>
</organism>
<sequence>MTQNLNFPINLDEFTQKNILHHRHILQQFLPYFRYFIFNCLIRPFKLILWGSRDVLTPQIIWDICHDHVKLSPSSKINWHHVICGWKSTIAATQNGTAYIFERICYGWGSNGYGQLRFLTRISGRSDHKQLGRKYEFNKIDDTLNGKEGWVSKPIPMHFLPQTLSFTMSKDVEIEKTLI</sequence>
<proteinExistence type="predicted"/>
<dbReference type="Gene3D" id="2.130.10.30">
    <property type="entry name" value="Regulator of chromosome condensation 1/beta-lactamase-inhibitor protein II"/>
    <property type="match status" value="1"/>
</dbReference>
<dbReference type="AlphaFoldDB" id="A0A397H7J0"/>
<dbReference type="Proteomes" id="UP000266861">
    <property type="component" value="Unassembled WGS sequence"/>
</dbReference>
<gene>
    <name evidence="1" type="ORF">Glove_365g104</name>
</gene>
<dbReference type="InterPro" id="IPR009091">
    <property type="entry name" value="RCC1/BLIP-II"/>
</dbReference>